<keyword evidence="3" id="KW-0132">Cell division</keyword>
<dbReference type="GO" id="GO:0051301">
    <property type="term" value="P:cell division"/>
    <property type="evidence" value="ECO:0007669"/>
    <property type="project" value="UniProtKB-KW"/>
</dbReference>
<evidence type="ECO:0000256" key="4">
    <source>
        <dbReference type="ARBA" id="ARBA00022776"/>
    </source>
</evidence>
<dbReference type="InterPro" id="IPR036570">
    <property type="entry name" value="HORMA_dom_sf"/>
</dbReference>
<protein>
    <recommendedName>
        <fullName evidence="7">HORMA domain-containing protein</fullName>
    </recommendedName>
</protein>
<evidence type="ECO:0000259" key="7">
    <source>
        <dbReference type="PROSITE" id="PS50815"/>
    </source>
</evidence>
<dbReference type="GO" id="GO:0005654">
    <property type="term" value="C:nucleoplasm"/>
    <property type="evidence" value="ECO:0007669"/>
    <property type="project" value="TreeGrafter"/>
</dbReference>
<dbReference type="EnsemblMetazoa" id="XM_022804668">
    <property type="protein sequence ID" value="XP_022660403"/>
    <property type="gene ID" value="LOC111249996"/>
</dbReference>
<dbReference type="PANTHER" id="PTHR11842:SF11">
    <property type="entry name" value="MITOTIC SPINDLE ASSEMBLY CHECKPOINT PROTEIN MAD2A"/>
    <property type="match status" value="1"/>
</dbReference>
<keyword evidence="6" id="KW-0131">Cell cycle</keyword>
<dbReference type="OrthoDB" id="1806at2759"/>
<dbReference type="OMA" id="WQFDVEI"/>
<dbReference type="PROSITE" id="PS50815">
    <property type="entry name" value="HORMA"/>
    <property type="match status" value="1"/>
</dbReference>
<dbReference type="InParanoid" id="A0A7M7K4U5"/>
<dbReference type="AlphaFoldDB" id="A0A7M7K4U5"/>
<dbReference type="FunCoup" id="A0A7M7K4U5">
    <property type="interactions" value="1444"/>
</dbReference>
<sequence length="200" mass="22365">MTTTQVNNAITLSGSSEMVAEFFEFSVNSILYQRGVYPPEKFSRVQKYGMTVLVTDDQDLRTYLEGITKQLKELLLKKLLDKLVLVIANSELKTPIERWEFNIHADPDVVDDTVKKEKSTQVIQAEIASIIRQIVACVTFLPQLGGSLAFDLLVYTKKDATVNDTLWADSQPMLIEGGQTVKIKSFSTSIHSVDAAVVYL</sequence>
<dbReference type="EnsemblMetazoa" id="XM_022804586">
    <property type="protein sequence ID" value="XP_022660321"/>
    <property type="gene ID" value="LOC111249996"/>
</dbReference>
<reference evidence="8" key="1">
    <citation type="submission" date="2021-01" db="UniProtKB">
        <authorList>
            <consortium name="EnsemblMetazoa"/>
        </authorList>
    </citation>
    <scope>IDENTIFICATION</scope>
</reference>
<dbReference type="GO" id="GO:0005737">
    <property type="term" value="C:cytoplasm"/>
    <property type="evidence" value="ECO:0007669"/>
    <property type="project" value="TreeGrafter"/>
</dbReference>
<evidence type="ECO:0000256" key="3">
    <source>
        <dbReference type="ARBA" id="ARBA00022618"/>
    </source>
</evidence>
<name>A0A7M7K4U5_VARDE</name>
<dbReference type="PANTHER" id="PTHR11842">
    <property type="entry name" value="MITOTIC SPINDLE ASSEMBLY CHECKPOINT PROTEIN MAD2"/>
    <property type="match status" value="1"/>
</dbReference>
<keyword evidence="4" id="KW-0498">Mitosis</keyword>
<dbReference type="EnsemblMetazoa" id="XM_022804758">
    <property type="protein sequence ID" value="XP_022660493"/>
    <property type="gene ID" value="LOC111249996"/>
</dbReference>
<dbReference type="RefSeq" id="XP_022660403.1">
    <property type="nucleotide sequence ID" value="XM_022804668.1"/>
</dbReference>
<keyword evidence="5" id="KW-0539">Nucleus</keyword>
<evidence type="ECO:0000256" key="6">
    <source>
        <dbReference type="ARBA" id="ARBA00023306"/>
    </source>
</evidence>
<dbReference type="GeneID" id="111249996"/>
<accession>A0A7M7K4U5</accession>
<dbReference type="KEGG" id="vde:111249996"/>
<dbReference type="InterPro" id="IPR045091">
    <property type="entry name" value="Mad2-like"/>
</dbReference>
<dbReference type="SUPFAM" id="SSF56019">
    <property type="entry name" value="The spindle assembly checkpoint protein mad2"/>
    <property type="match status" value="1"/>
</dbReference>
<dbReference type="GO" id="GO:0000776">
    <property type="term" value="C:kinetochore"/>
    <property type="evidence" value="ECO:0007669"/>
    <property type="project" value="TreeGrafter"/>
</dbReference>
<dbReference type="InterPro" id="IPR003511">
    <property type="entry name" value="HORMA_dom"/>
</dbReference>
<proteinExistence type="inferred from homology"/>
<evidence type="ECO:0000313" key="8">
    <source>
        <dbReference type="EnsemblMetazoa" id="XP_022660493"/>
    </source>
</evidence>
<evidence type="ECO:0000313" key="9">
    <source>
        <dbReference type="Proteomes" id="UP000594260"/>
    </source>
</evidence>
<dbReference type="Pfam" id="PF02301">
    <property type="entry name" value="HORMA"/>
    <property type="match status" value="1"/>
</dbReference>
<keyword evidence="9" id="KW-1185">Reference proteome</keyword>
<evidence type="ECO:0000256" key="5">
    <source>
        <dbReference type="ARBA" id="ARBA00023242"/>
    </source>
</evidence>
<feature type="domain" description="HORMA" evidence="7">
    <location>
        <begin position="13"/>
        <end position="197"/>
    </location>
</feature>
<evidence type="ECO:0000256" key="2">
    <source>
        <dbReference type="ARBA" id="ARBA00010348"/>
    </source>
</evidence>
<dbReference type="Proteomes" id="UP000594260">
    <property type="component" value="Unplaced"/>
</dbReference>
<dbReference type="GO" id="GO:0007094">
    <property type="term" value="P:mitotic spindle assembly checkpoint signaling"/>
    <property type="evidence" value="ECO:0007669"/>
    <property type="project" value="TreeGrafter"/>
</dbReference>
<dbReference type="RefSeq" id="XP_022660493.1">
    <property type="nucleotide sequence ID" value="XM_022804758.1"/>
</dbReference>
<dbReference type="Gene3D" id="3.30.900.10">
    <property type="entry name" value="HORMA domain"/>
    <property type="match status" value="1"/>
</dbReference>
<comment type="similarity">
    <text evidence="2">Belongs to the MAD2 family.</text>
</comment>
<comment type="subcellular location">
    <subcellularLocation>
        <location evidence="1">Nucleus</location>
    </subcellularLocation>
</comment>
<dbReference type="RefSeq" id="XP_022660321.1">
    <property type="nucleotide sequence ID" value="XM_022804586.1"/>
</dbReference>
<evidence type="ECO:0000256" key="1">
    <source>
        <dbReference type="ARBA" id="ARBA00004123"/>
    </source>
</evidence>
<organism evidence="8 9">
    <name type="scientific">Varroa destructor</name>
    <name type="common">Honeybee mite</name>
    <dbReference type="NCBI Taxonomy" id="109461"/>
    <lineage>
        <taxon>Eukaryota</taxon>
        <taxon>Metazoa</taxon>
        <taxon>Ecdysozoa</taxon>
        <taxon>Arthropoda</taxon>
        <taxon>Chelicerata</taxon>
        <taxon>Arachnida</taxon>
        <taxon>Acari</taxon>
        <taxon>Parasitiformes</taxon>
        <taxon>Mesostigmata</taxon>
        <taxon>Gamasina</taxon>
        <taxon>Dermanyssoidea</taxon>
        <taxon>Varroidae</taxon>
        <taxon>Varroa</taxon>
    </lineage>
</organism>